<evidence type="ECO:0000256" key="1">
    <source>
        <dbReference type="SAM" id="Phobius"/>
    </source>
</evidence>
<evidence type="ECO:0000313" key="3">
    <source>
        <dbReference type="EMBL" id="MBB5868272.1"/>
    </source>
</evidence>
<feature type="transmembrane region" description="Helical" evidence="1">
    <location>
        <begin position="137"/>
        <end position="159"/>
    </location>
</feature>
<keyword evidence="1" id="KW-0472">Membrane</keyword>
<dbReference type="SUPFAM" id="SSF52200">
    <property type="entry name" value="Toll/Interleukin receptor TIR domain"/>
    <property type="match status" value="1"/>
</dbReference>
<dbReference type="InterPro" id="IPR035897">
    <property type="entry name" value="Toll_tir_struct_dom_sf"/>
</dbReference>
<feature type="transmembrane region" description="Helical" evidence="1">
    <location>
        <begin position="570"/>
        <end position="593"/>
    </location>
</feature>
<keyword evidence="1" id="KW-0812">Transmembrane</keyword>
<protein>
    <recommendedName>
        <fullName evidence="2">TIR domain-containing protein</fullName>
    </recommendedName>
</protein>
<keyword evidence="4" id="KW-1185">Reference proteome</keyword>
<dbReference type="AlphaFoldDB" id="A0A841BNF2"/>
<feature type="transmembrane region" description="Helical" evidence="1">
    <location>
        <begin position="179"/>
        <end position="198"/>
    </location>
</feature>
<feature type="domain" description="TIR" evidence="2">
    <location>
        <begin position="3"/>
        <end position="109"/>
    </location>
</feature>
<feature type="transmembrane region" description="Helical" evidence="1">
    <location>
        <begin position="443"/>
        <end position="467"/>
    </location>
</feature>
<sequence length="636" mass="68694">MRVFLAYSRQQFSAAEQLAAILTAQGIDVWFDAERLVPGMDWAHLIEEAITSADAMVLLASSDSLNSPHVHQELLGAIEAQVPVHAAVVEACDLPGGLAGVVDLRRRFEKRAATFGRNLLGGKPIPRASSRGIRYPVPILVILAALTVNLLAIVGNLVLYPIDLAIEEVSWDHMQWWEAARGVAAPAVAIALAAYAGVIRHRFRRRRVRFGLLLAALLTGLSVYQLAGGLINAVVEAADHGSLDRNLRLTDATSRGDVYFALASLLLILMNLAAVGCLCFSRSVFRWIPAGEAPGWLRRRALRPAGNPRPPTTRVRRSQRIAVYHAIGDTPVAEEVTKAFAPVWSVHAKGEPDLRVVVISGATSWEWARGLLRSGPSVAVLVGSVRPPADADELQLVQWLDFRDGDTERLRSRAAVLRSSAAPVQSSPPRAIDRFAAPTPVRFLVAFMIAMGAVLGSSAILSVSVVAPESMWRNIQHGVMPTVPNPADRRYNVANPNYVHETAADADQLLRIRAGLAAVLCPLLLWGARRLGARRITLTGLSTLVLFSAIVTGTWLLLGWRSEEPGSGLLLFESLLAAGVFVYGIGSAPRLAAWLPDQWPRRRAGQLPAVAPTLLRFSVPLAFGALTALYISGTIL</sequence>
<keyword evidence="1" id="KW-1133">Transmembrane helix</keyword>
<dbReference type="GO" id="GO:0007165">
    <property type="term" value="P:signal transduction"/>
    <property type="evidence" value="ECO:0007669"/>
    <property type="project" value="InterPro"/>
</dbReference>
<dbReference type="Gene3D" id="3.40.50.10140">
    <property type="entry name" value="Toll/interleukin-1 receptor homology (TIR) domain"/>
    <property type="match status" value="1"/>
</dbReference>
<feature type="transmembrane region" description="Helical" evidence="1">
    <location>
        <begin position="210"/>
        <end position="238"/>
    </location>
</feature>
<dbReference type="Proteomes" id="UP000587527">
    <property type="component" value="Unassembled WGS sequence"/>
</dbReference>
<dbReference type="EMBL" id="JACHMN010000002">
    <property type="protein sequence ID" value="MBB5868272.1"/>
    <property type="molecule type" value="Genomic_DNA"/>
</dbReference>
<comment type="caution">
    <text evidence="3">The sequence shown here is derived from an EMBL/GenBank/DDBJ whole genome shotgun (WGS) entry which is preliminary data.</text>
</comment>
<feature type="transmembrane region" description="Helical" evidence="1">
    <location>
        <begin position="258"/>
        <end position="280"/>
    </location>
</feature>
<feature type="transmembrane region" description="Helical" evidence="1">
    <location>
        <begin position="614"/>
        <end position="633"/>
    </location>
</feature>
<gene>
    <name evidence="3" type="ORF">F4553_001651</name>
</gene>
<dbReference type="InterPro" id="IPR000157">
    <property type="entry name" value="TIR_dom"/>
</dbReference>
<evidence type="ECO:0000259" key="2">
    <source>
        <dbReference type="Pfam" id="PF13676"/>
    </source>
</evidence>
<dbReference type="Pfam" id="PF13676">
    <property type="entry name" value="TIR_2"/>
    <property type="match status" value="1"/>
</dbReference>
<organism evidence="3 4">
    <name type="scientific">Allocatelliglobosispora scoriae</name>
    <dbReference type="NCBI Taxonomy" id="643052"/>
    <lineage>
        <taxon>Bacteria</taxon>
        <taxon>Bacillati</taxon>
        <taxon>Actinomycetota</taxon>
        <taxon>Actinomycetes</taxon>
        <taxon>Micromonosporales</taxon>
        <taxon>Micromonosporaceae</taxon>
        <taxon>Allocatelliglobosispora</taxon>
    </lineage>
</organism>
<feature type="transmembrane region" description="Helical" evidence="1">
    <location>
        <begin position="538"/>
        <end position="558"/>
    </location>
</feature>
<name>A0A841BNF2_9ACTN</name>
<reference evidence="3 4" key="1">
    <citation type="submission" date="2020-08" db="EMBL/GenBank/DDBJ databases">
        <title>Sequencing the genomes of 1000 actinobacteria strains.</title>
        <authorList>
            <person name="Klenk H.-P."/>
        </authorList>
    </citation>
    <scope>NUCLEOTIDE SEQUENCE [LARGE SCALE GENOMIC DNA]</scope>
    <source>
        <strain evidence="3 4">DSM 45362</strain>
    </source>
</reference>
<feature type="transmembrane region" description="Helical" evidence="1">
    <location>
        <begin position="508"/>
        <end position="526"/>
    </location>
</feature>
<evidence type="ECO:0000313" key="4">
    <source>
        <dbReference type="Proteomes" id="UP000587527"/>
    </source>
</evidence>
<dbReference type="RefSeq" id="WP_184834079.1">
    <property type="nucleotide sequence ID" value="NZ_JACHMN010000002.1"/>
</dbReference>
<proteinExistence type="predicted"/>
<accession>A0A841BNF2</accession>